<organism evidence="1 2">
    <name type="scientific">Limnospira indica PCC 8005</name>
    <dbReference type="NCBI Taxonomy" id="376219"/>
    <lineage>
        <taxon>Bacteria</taxon>
        <taxon>Bacillati</taxon>
        <taxon>Cyanobacteriota</taxon>
        <taxon>Cyanophyceae</taxon>
        <taxon>Oscillatoriophycideae</taxon>
        <taxon>Oscillatoriales</taxon>
        <taxon>Sirenicapillariaceae</taxon>
        <taxon>Limnospira</taxon>
    </lineage>
</organism>
<name>A0A9P1KDC3_9CYAN</name>
<sequence length="79" mass="8895">MPTSHGVDIETATNRSNMTRASLKTTCCISSSQSWNHKAGFRNPVPSDNEGYLHQEPYEVKVSSTVWNGSWGRRLPFRP</sequence>
<dbReference type="Proteomes" id="UP000032946">
    <property type="component" value="Chromosome"/>
</dbReference>
<accession>A0A9P1KDC3</accession>
<evidence type="ECO:0000313" key="2">
    <source>
        <dbReference type="Proteomes" id="UP000032946"/>
    </source>
</evidence>
<protein>
    <submittedName>
        <fullName evidence="1">Uncharacterized protein</fullName>
    </submittedName>
</protein>
<gene>
    <name evidence="1" type="ORF">ARTHRO_11287</name>
</gene>
<dbReference type="AlphaFoldDB" id="A0A9P1KDC3"/>
<reference evidence="1 2" key="1">
    <citation type="submission" date="2014-02" db="EMBL/GenBank/DDBJ databases">
        <authorList>
            <person name="Genoscope - CEA"/>
        </authorList>
    </citation>
    <scope>NUCLEOTIDE SEQUENCE [LARGE SCALE GENOMIC DNA]</scope>
    <source>
        <strain evidence="1 2">PCC 8005</strain>
    </source>
</reference>
<dbReference type="EMBL" id="FO818640">
    <property type="protein sequence ID" value="CDM93614.1"/>
    <property type="molecule type" value="Genomic_DNA"/>
</dbReference>
<proteinExistence type="predicted"/>
<keyword evidence="2" id="KW-1185">Reference proteome</keyword>
<evidence type="ECO:0000313" key="1">
    <source>
        <dbReference type="EMBL" id="CDM93614.1"/>
    </source>
</evidence>